<evidence type="ECO:0000313" key="1">
    <source>
        <dbReference type="EMBL" id="MBX68863.1"/>
    </source>
</evidence>
<name>A0A2P2QPE9_RHIMU</name>
<organism evidence="1">
    <name type="scientific">Rhizophora mucronata</name>
    <name type="common">Asiatic mangrove</name>
    <dbReference type="NCBI Taxonomy" id="61149"/>
    <lineage>
        <taxon>Eukaryota</taxon>
        <taxon>Viridiplantae</taxon>
        <taxon>Streptophyta</taxon>
        <taxon>Embryophyta</taxon>
        <taxon>Tracheophyta</taxon>
        <taxon>Spermatophyta</taxon>
        <taxon>Magnoliopsida</taxon>
        <taxon>eudicotyledons</taxon>
        <taxon>Gunneridae</taxon>
        <taxon>Pentapetalae</taxon>
        <taxon>rosids</taxon>
        <taxon>fabids</taxon>
        <taxon>Malpighiales</taxon>
        <taxon>Rhizophoraceae</taxon>
        <taxon>Rhizophora</taxon>
    </lineage>
</organism>
<sequence>MMLSCIDIYPSFLSRGRSCERHSLSHCRHTCWSSTEV</sequence>
<dbReference type="AlphaFoldDB" id="A0A2P2QPE9"/>
<dbReference type="EMBL" id="GGEC01088379">
    <property type="protein sequence ID" value="MBX68863.1"/>
    <property type="molecule type" value="Transcribed_RNA"/>
</dbReference>
<proteinExistence type="predicted"/>
<reference evidence="1" key="1">
    <citation type="submission" date="2018-02" db="EMBL/GenBank/DDBJ databases">
        <title>Rhizophora mucronata_Transcriptome.</title>
        <authorList>
            <person name="Meera S.P."/>
            <person name="Sreeshan A."/>
            <person name="Augustine A."/>
        </authorList>
    </citation>
    <scope>NUCLEOTIDE SEQUENCE</scope>
    <source>
        <tissue evidence="1">Leaf</tissue>
    </source>
</reference>
<protein>
    <submittedName>
        <fullName evidence="1">Uncharacterized protein</fullName>
    </submittedName>
</protein>
<accession>A0A2P2QPE9</accession>